<proteinExistence type="inferred from homology"/>
<protein>
    <recommendedName>
        <fullName evidence="4">Inositol polyphosphate-related phosphatase domain-containing protein</fullName>
    </recommendedName>
</protein>
<dbReference type="Pfam" id="PF22669">
    <property type="entry name" value="Exo_endo_phos2"/>
    <property type="match status" value="1"/>
</dbReference>
<dbReference type="GO" id="GO:0034485">
    <property type="term" value="F:phosphatidylinositol-3,4,5-trisphosphate 5-phosphatase activity"/>
    <property type="evidence" value="ECO:0007669"/>
    <property type="project" value="TreeGrafter"/>
</dbReference>
<dbReference type="InterPro" id="IPR036691">
    <property type="entry name" value="Endo/exonu/phosph_ase_sf"/>
</dbReference>
<dbReference type="GO" id="GO:0004445">
    <property type="term" value="F:inositol-polyphosphate 5-phosphatase activity"/>
    <property type="evidence" value="ECO:0007669"/>
    <property type="project" value="InterPro"/>
</dbReference>
<evidence type="ECO:0000313" key="5">
    <source>
        <dbReference type="EMBL" id="KAK9741977.1"/>
    </source>
</evidence>
<dbReference type="EMBL" id="JBDFQZ010000003">
    <property type="protein sequence ID" value="KAK9741977.1"/>
    <property type="molecule type" value="Genomic_DNA"/>
</dbReference>
<dbReference type="SMART" id="SM00128">
    <property type="entry name" value="IPPc"/>
    <property type="match status" value="1"/>
</dbReference>
<evidence type="ECO:0000256" key="2">
    <source>
        <dbReference type="ARBA" id="ARBA00022801"/>
    </source>
</evidence>
<feature type="domain" description="Inositol polyphosphate-related phosphatase" evidence="4">
    <location>
        <begin position="85"/>
        <end position="458"/>
    </location>
</feature>
<keyword evidence="6" id="KW-1185">Reference proteome</keyword>
<feature type="region of interest" description="Disordered" evidence="3">
    <location>
        <begin position="54"/>
        <end position="74"/>
    </location>
</feature>
<dbReference type="GO" id="GO:0046856">
    <property type="term" value="P:phosphatidylinositol dephosphorylation"/>
    <property type="evidence" value="ECO:0007669"/>
    <property type="project" value="InterPro"/>
</dbReference>
<evidence type="ECO:0000256" key="1">
    <source>
        <dbReference type="ARBA" id="ARBA00010768"/>
    </source>
</evidence>
<dbReference type="Gene3D" id="3.60.10.10">
    <property type="entry name" value="Endonuclease/exonuclease/phosphatase"/>
    <property type="match status" value="1"/>
</dbReference>
<comment type="similarity">
    <text evidence="1">Belongs to the inositol polyphosphate 5-phosphatase family.</text>
</comment>
<dbReference type="GO" id="GO:0004439">
    <property type="term" value="F:phosphatidylinositol-4,5-bisphosphate 5-phosphatase activity"/>
    <property type="evidence" value="ECO:0007669"/>
    <property type="project" value="TreeGrafter"/>
</dbReference>
<dbReference type="SUPFAM" id="SSF56219">
    <property type="entry name" value="DNase I-like"/>
    <property type="match status" value="1"/>
</dbReference>
<dbReference type="Proteomes" id="UP001443914">
    <property type="component" value="Unassembled WGS sequence"/>
</dbReference>
<dbReference type="PANTHER" id="PTHR45666:SF7">
    <property type="entry name" value="TYPE IV INOSITOL POLYPHOSPHATE 5-PHOSPHATASE 6-LIKE"/>
    <property type="match status" value="1"/>
</dbReference>
<accession>A0AAW1M845</accession>
<dbReference type="AlphaFoldDB" id="A0AAW1M845"/>
<dbReference type="PANTHER" id="PTHR45666">
    <property type="entry name" value="TYPE IV INOSITOL POLYPHOSPHATE 5-PHOSPHATASE 9"/>
    <property type="match status" value="1"/>
</dbReference>
<evidence type="ECO:0000259" key="4">
    <source>
        <dbReference type="SMART" id="SM00128"/>
    </source>
</evidence>
<evidence type="ECO:0000313" key="6">
    <source>
        <dbReference type="Proteomes" id="UP001443914"/>
    </source>
</evidence>
<dbReference type="InterPro" id="IPR000300">
    <property type="entry name" value="IPPc"/>
</dbReference>
<comment type="caution">
    <text evidence="5">The sequence shown here is derived from an EMBL/GenBank/DDBJ whole genome shotgun (WGS) entry which is preliminary data.</text>
</comment>
<sequence length="524" mass="59495">MGRRVNKKKKQEMNQLKTCFDLSKLRHHTLNCTTDAQLRSQSWLGKKSKKFEQSSSAEVSDSEPEEYQSRNSVNFRESQSSGLAHELRIFVGTWNVGGKSPVGGLAADLEEWLKLKNSVDIYVLGFQEIVPLNTISVIGKEDYTDARKWNLLIGKTLNNKDGCVWLTPTMSPLDTDEYEYAEPVNCGRQSGLRRSTTPQRQRSKTQHGEQGGSDSAYKLMASKKMVGIFITVWMKRDLLRKYRISNVKANPVACGLMRYLGNKGAVSVSMSIDGTSFCFITAHLASGEKKGDEIRRNQQVGEIFKRTIFPRLPQEFDDTLPPTILGHDKVFWFGDLNYRLCMEDDRARELIRQKNWKELQKFDQLKKEQQLGGVFQGWKEGDIDFAPTYKYSVELGNCYTGDKHAPIVPNSAEKRRTPAWCDRIMWFGKGIEQLSYFRGESKFSDHRPVSALFITEIDISKPASSKTVALSKFLSPMYLSKYNVQSTTIQAQSTPVQAQNTTSTQVESSNKRTLLSLITAETEE</sequence>
<evidence type="ECO:0000256" key="3">
    <source>
        <dbReference type="SAM" id="MobiDB-lite"/>
    </source>
</evidence>
<organism evidence="5 6">
    <name type="scientific">Saponaria officinalis</name>
    <name type="common">Common soapwort</name>
    <name type="synonym">Lychnis saponaria</name>
    <dbReference type="NCBI Taxonomy" id="3572"/>
    <lineage>
        <taxon>Eukaryota</taxon>
        <taxon>Viridiplantae</taxon>
        <taxon>Streptophyta</taxon>
        <taxon>Embryophyta</taxon>
        <taxon>Tracheophyta</taxon>
        <taxon>Spermatophyta</taxon>
        <taxon>Magnoliopsida</taxon>
        <taxon>eudicotyledons</taxon>
        <taxon>Gunneridae</taxon>
        <taxon>Pentapetalae</taxon>
        <taxon>Caryophyllales</taxon>
        <taxon>Caryophyllaceae</taxon>
        <taxon>Caryophylleae</taxon>
        <taxon>Saponaria</taxon>
    </lineage>
</organism>
<dbReference type="InterPro" id="IPR045849">
    <property type="entry name" value="IP5P_plant"/>
</dbReference>
<reference evidence="5" key="1">
    <citation type="submission" date="2024-03" db="EMBL/GenBank/DDBJ databases">
        <title>WGS assembly of Saponaria officinalis var. Norfolk2.</title>
        <authorList>
            <person name="Jenkins J."/>
            <person name="Shu S."/>
            <person name="Grimwood J."/>
            <person name="Barry K."/>
            <person name="Goodstein D."/>
            <person name="Schmutz J."/>
            <person name="Leebens-Mack J."/>
            <person name="Osbourn A."/>
        </authorList>
    </citation>
    <scope>NUCLEOTIDE SEQUENCE [LARGE SCALE GENOMIC DNA]</scope>
    <source>
        <strain evidence="5">JIC</strain>
    </source>
</reference>
<keyword evidence="2" id="KW-0378">Hydrolase</keyword>
<gene>
    <name evidence="5" type="ORF">RND81_03G140800</name>
</gene>
<name>A0AAW1M845_SAPOF</name>
<feature type="region of interest" description="Disordered" evidence="3">
    <location>
        <begin position="188"/>
        <end position="214"/>
    </location>
</feature>